<dbReference type="AlphaFoldDB" id="A0A4Y2SVN8"/>
<proteinExistence type="predicted"/>
<feature type="coiled-coil region" evidence="1">
    <location>
        <begin position="137"/>
        <end position="203"/>
    </location>
</feature>
<comment type="caution">
    <text evidence="4">The sequence shown here is derived from an EMBL/GenBank/DDBJ whole genome shotgun (WGS) entry which is preliminary data.</text>
</comment>
<feature type="region of interest" description="Disordered" evidence="2">
    <location>
        <begin position="1"/>
        <end position="28"/>
    </location>
</feature>
<dbReference type="EMBL" id="BGPR01024026">
    <property type="protein sequence ID" value="GBN91713.1"/>
    <property type="molecule type" value="Genomic_DNA"/>
</dbReference>
<dbReference type="Proteomes" id="UP000499080">
    <property type="component" value="Unassembled WGS sequence"/>
</dbReference>
<protein>
    <recommendedName>
        <fullName evidence="6">Apolipoprotein L3</fullName>
    </recommendedName>
</protein>
<evidence type="ECO:0000313" key="5">
    <source>
        <dbReference type="Proteomes" id="UP000499080"/>
    </source>
</evidence>
<gene>
    <name evidence="4" type="ORF">AVEN_45315_1</name>
    <name evidence="3" type="ORF">AVEN_79581_1</name>
</gene>
<evidence type="ECO:0008006" key="6">
    <source>
        <dbReference type="Google" id="ProtNLM"/>
    </source>
</evidence>
<feature type="compositionally biased region" description="Polar residues" evidence="2">
    <location>
        <begin position="1"/>
        <end position="12"/>
    </location>
</feature>
<name>A0A4Y2SVN8_ARAVE</name>
<accession>A0A4Y2SVN8</accession>
<sequence length="438" mass="48947">DDSSSEGNNTNQENDEIDPSDFDKDEVESFDEKIEKTLCKFECVVEVFKKSRESKDDFLKSFDQWSEPCQKCVEDLRDIAGEIQNDKFGRDFTRGIGNAAAALGVVAGLACPPLAVAGGIACAVGNGVALGTTVLENLYANKKMEEAEALLREEKKRYSAMRWFSCPKKLQEALGSLVDLKVLEQMEKRVQTFSEEVRDKKDMTGDEFKNHYEQVLDSCMDLMAKDRKMIEEYGKELAPAVMTFVFVVCLMNDHNRIVLDCSLTTLRLTSVLNVGLLAGGVAGALAIEGAIAEFISSELIVWLRVGINVLLAAKSCVDAYRQPDTELTEKIKEAAAKIEGIYTYIEGVYKETKKYKSHDAVNQWKTVLVEHTPGDAESEDLKMAVKDYLPEEARGRIRTLRLPIEENNWLVMVPADHSQRLLEQTQINIKGKNCAVTL</sequence>
<reference evidence="4 5" key="1">
    <citation type="journal article" date="2019" name="Sci. Rep.">
        <title>Orb-weaving spider Araneus ventricosus genome elucidates the spidroin gene catalogue.</title>
        <authorList>
            <person name="Kono N."/>
            <person name="Nakamura H."/>
            <person name="Ohtoshi R."/>
            <person name="Moran D.A.P."/>
            <person name="Shinohara A."/>
            <person name="Yoshida Y."/>
            <person name="Fujiwara M."/>
            <person name="Mori M."/>
            <person name="Tomita M."/>
            <person name="Arakawa K."/>
        </authorList>
    </citation>
    <scope>NUCLEOTIDE SEQUENCE [LARGE SCALE GENOMIC DNA]</scope>
</reference>
<evidence type="ECO:0000313" key="4">
    <source>
        <dbReference type="EMBL" id="GBN91713.1"/>
    </source>
</evidence>
<evidence type="ECO:0000256" key="2">
    <source>
        <dbReference type="SAM" id="MobiDB-lite"/>
    </source>
</evidence>
<feature type="non-terminal residue" evidence="4">
    <location>
        <position position="1"/>
    </location>
</feature>
<keyword evidence="5" id="KW-1185">Reference proteome</keyword>
<evidence type="ECO:0000313" key="3">
    <source>
        <dbReference type="EMBL" id="GBN86738.1"/>
    </source>
</evidence>
<feature type="compositionally biased region" description="Acidic residues" evidence="2">
    <location>
        <begin position="13"/>
        <end position="28"/>
    </location>
</feature>
<organism evidence="4 5">
    <name type="scientific">Araneus ventricosus</name>
    <name type="common">Orbweaver spider</name>
    <name type="synonym">Epeira ventricosa</name>
    <dbReference type="NCBI Taxonomy" id="182803"/>
    <lineage>
        <taxon>Eukaryota</taxon>
        <taxon>Metazoa</taxon>
        <taxon>Ecdysozoa</taxon>
        <taxon>Arthropoda</taxon>
        <taxon>Chelicerata</taxon>
        <taxon>Arachnida</taxon>
        <taxon>Araneae</taxon>
        <taxon>Araneomorphae</taxon>
        <taxon>Entelegynae</taxon>
        <taxon>Araneoidea</taxon>
        <taxon>Araneidae</taxon>
        <taxon>Araneus</taxon>
    </lineage>
</organism>
<keyword evidence="1" id="KW-0175">Coiled coil</keyword>
<dbReference type="EMBL" id="BGPR01021444">
    <property type="protein sequence ID" value="GBN86738.1"/>
    <property type="molecule type" value="Genomic_DNA"/>
</dbReference>
<evidence type="ECO:0000256" key="1">
    <source>
        <dbReference type="SAM" id="Coils"/>
    </source>
</evidence>